<sequence>MTQPNCPLLKLPPEIRNYIWTLAALKEAQSHSTKPQHLTESALTQTCSQIRTEALSIFLYEVDLTVTRFHSSADVKKAKLTIHGSIGLPRALRHRLPRAYCIGDFDTGLSIDITVTNGHPRFTVVYSIKGTTEGASPSRLATEVARATALPLRFGCCLSTGMDKDIDRPKGLNVEEWLIMLERLWIYLRDSGAHFCVMKELERTTRYRKMRIDFFNQ</sequence>
<proteinExistence type="predicted"/>
<reference evidence="1 2" key="1">
    <citation type="submission" date="2023-08" db="EMBL/GenBank/DDBJ databases">
        <title>Black Yeasts Isolated from many extreme environments.</title>
        <authorList>
            <person name="Coleine C."/>
            <person name="Stajich J.E."/>
            <person name="Selbmann L."/>
        </authorList>
    </citation>
    <scope>NUCLEOTIDE SEQUENCE [LARGE SCALE GENOMIC DNA]</scope>
    <source>
        <strain evidence="1 2">CCFEE 5935</strain>
    </source>
</reference>
<comment type="caution">
    <text evidence="1">The sequence shown here is derived from an EMBL/GenBank/DDBJ whole genome shotgun (WGS) entry which is preliminary data.</text>
</comment>
<dbReference type="AlphaFoldDB" id="A0AAV9PC47"/>
<name>A0AAV9PC47_9PEZI</name>
<accession>A0AAV9PC47</accession>
<evidence type="ECO:0000313" key="1">
    <source>
        <dbReference type="EMBL" id="KAK5170623.1"/>
    </source>
</evidence>
<evidence type="ECO:0000313" key="2">
    <source>
        <dbReference type="Proteomes" id="UP001337655"/>
    </source>
</evidence>
<dbReference type="Proteomes" id="UP001337655">
    <property type="component" value="Unassembled WGS sequence"/>
</dbReference>
<organism evidence="1 2">
    <name type="scientific">Saxophila tyrrhenica</name>
    <dbReference type="NCBI Taxonomy" id="1690608"/>
    <lineage>
        <taxon>Eukaryota</taxon>
        <taxon>Fungi</taxon>
        <taxon>Dikarya</taxon>
        <taxon>Ascomycota</taxon>
        <taxon>Pezizomycotina</taxon>
        <taxon>Dothideomycetes</taxon>
        <taxon>Dothideomycetidae</taxon>
        <taxon>Mycosphaerellales</taxon>
        <taxon>Extremaceae</taxon>
        <taxon>Saxophila</taxon>
    </lineage>
</organism>
<dbReference type="GeneID" id="89926556"/>
<keyword evidence="2" id="KW-1185">Reference proteome</keyword>
<gene>
    <name evidence="1" type="ORF">LTR77_005212</name>
</gene>
<dbReference type="RefSeq" id="XP_064659821.1">
    <property type="nucleotide sequence ID" value="XM_064802460.1"/>
</dbReference>
<dbReference type="EMBL" id="JAVRRT010000007">
    <property type="protein sequence ID" value="KAK5170623.1"/>
    <property type="molecule type" value="Genomic_DNA"/>
</dbReference>
<protein>
    <submittedName>
        <fullName evidence="1">Uncharacterized protein</fullName>
    </submittedName>
</protein>